<evidence type="ECO:0000259" key="6">
    <source>
        <dbReference type="Pfam" id="PF00580"/>
    </source>
</evidence>
<dbReference type="GO" id="GO:0003677">
    <property type="term" value="F:DNA binding"/>
    <property type="evidence" value="ECO:0007669"/>
    <property type="project" value="InterPro"/>
</dbReference>
<dbReference type="EMBL" id="JACPSX010000150">
    <property type="protein sequence ID" value="MBI3014974.1"/>
    <property type="molecule type" value="Genomic_DNA"/>
</dbReference>
<keyword evidence="4" id="KW-0067">ATP-binding</keyword>
<dbReference type="GO" id="GO:0043138">
    <property type="term" value="F:3'-5' DNA helicase activity"/>
    <property type="evidence" value="ECO:0007669"/>
    <property type="project" value="TreeGrafter"/>
</dbReference>
<feature type="non-terminal residue" evidence="7">
    <location>
        <position position="45"/>
    </location>
</feature>
<comment type="caution">
    <text evidence="7">The sequence shown here is derived from an EMBL/GenBank/DDBJ whole genome shotgun (WGS) entry which is preliminary data.</text>
</comment>
<dbReference type="PANTHER" id="PTHR11070">
    <property type="entry name" value="UVRD / RECB / PCRA DNA HELICASE FAMILY MEMBER"/>
    <property type="match status" value="1"/>
</dbReference>
<dbReference type="InterPro" id="IPR027417">
    <property type="entry name" value="P-loop_NTPase"/>
</dbReference>
<dbReference type="InterPro" id="IPR014016">
    <property type="entry name" value="UvrD-like_ATP-bd"/>
</dbReference>
<dbReference type="Proteomes" id="UP000741360">
    <property type="component" value="Unassembled WGS sequence"/>
</dbReference>
<dbReference type="Pfam" id="PF00580">
    <property type="entry name" value="UvrD-helicase"/>
    <property type="match status" value="1"/>
</dbReference>
<dbReference type="SUPFAM" id="SSF52540">
    <property type="entry name" value="P-loop containing nucleoside triphosphate hydrolases"/>
    <property type="match status" value="1"/>
</dbReference>
<dbReference type="GO" id="GO:0005829">
    <property type="term" value="C:cytosol"/>
    <property type="evidence" value="ECO:0007669"/>
    <property type="project" value="TreeGrafter"/>
</dbReference>
<gene>
    <name evidence="7" type="ORF">HYY65_07965</name>
</gene>
<feature type="domain" description="UvrD-like helicase ATP-binding" evidence="6">
    <location>
        <begin position="6"/>
        <end position="44"/>
    </location>
</feature>
<protein>
    <recommendedName>
        <fullName evidence="5">DNA 3'-5' helicase II</fullName>
    </recommendedName>
</protein>
<evidence type="ECO:0000313" key="8">
    <source>
        <dbReference type="Proteomes" id="UP000741360"/>
    </source>
</evidence>
<evidence type="ECO:0000313" key="7">
    <source>
        <dbReference type="EMBL" id="MBI3014974.1"/>
    </source>
</evidence>
<evidence type="ECO:0000256" key="3">
    <source>
        <dbReference type="ARBA" id="ARBA00022806"/>
    </source>
</evidence>
<dbReference type="AlphaFoldDB" id="A0A932GQ12"/>
<keyword evidence="3" id="KW-0347">Helicase</keyword>
<dbReference type="GO" id="GO:0016787">
    <property type="term" value="F:hydrolase activity"/>
    <property type="evidence" value="ECO:0007669"/>
    <property type="project" value="UniProtKB-KW"/>
</dbReference>
<keyword evidence="1" id="KW-0547">Nucleotide-binding</keyword>
<sequence>MRQDSLNPQQRAAVTHRGSPLLVLAGAGSGKTRVITHRIAHLVRE</sequence>
<proteinExistence type="predicted"/>
<organism evidence="7 8">
    <name type="scientific">Tectimicrobiota bacterium</name>
    <dbReference type="NCBI Taxonomy" id="2528274"/>
    <lineage>
        <taxon>Bacteria</taxon>
        <taxon>Pseudomonadati</taxon>
        <taxon>Nitrospinota/Tectimicrobiota group</taxon>
        <taxon>Candidatus Tectimicrobiota</taxon>
    </lineage>
</organism>
<evidence type="ECO:0000256" key="2">
    <source>
        <dbReference type="ARBA" id="ARBA00022801"/>
    </source>
</evidence>
<reference evidence="7" key="1">
    <citation type="submission" date="2020-07" db="EMBL/GenBank/DDBJ databases">
        <title>Huge and variable diversity of episymbiotic CPR bacteria and DPANN archaea in groundwater ecosystems.</title>
        <authorList>
            <person name="He C.Y."/>
            <person name="Keren R."/>
            <person name="Whittaker M."/>
            <person name="Farag I.F."/>
            <person name="Doudna J."/>
            <person name="Cate J.H.D."/>
            <person name="Banfield J.F."/>
        </authorList>
    </citation>
    <scope>NUCLEOTIDE SEQUENCE</scope>
    <source>
        <strain evidence="7">NC_groundwater_717_Ag_S-0.2um_59_8</strain>
    </source>
</reference>
<dbReference type="GO" id="GO:0005524">
    <property type="term" value="F:ATP binding"/>
    <property type="evidence" value="ECO:0007669"/>
    <property type="project" value="UniProtKB-KW"/>
</dbReference>
<dbReference type="PANTHER" id="PTHR11070:SF2">
    <property type="entry name" value="ATP-DEPENDENT DNA HELICASE SRS2"/>
    <property type="match status" value="1"/>
</dbReference>
<name>A0A932GQ12_UNCTE</name>
<dbReference type="GO" id="GO:0000725">
    <property type="term" value="P:recombinational repair"/>
    <property type="evidence" value="ECO:0007669"/>
    <property type="project" value="TreeGrafter"/>
</dbReference>
<dbReference type="InterPro" id="IPR000212">
    <property type="entry name" value="DNA_helicase_UvrD/REP"/>
</dbReference>
<keyword evidence="2" id="KW-0378">Hydrolase</keyword>
<evidence type="ECO:0000256" key="4">
    <source>
        <dbReference type="ARBA" id="ARBA00022840"/>
    </source>
</evidence>
<dbReference type="Gene3D" id="3.40.50.300">
    <property type="entry name" value="P-loop containing nucleotide triphosphate hydrolases"/>
    <property type="match status" value="1"/>
</dbReference>
<evidence type="ECO:0000256" key="5">
    <source>
        <dbReference type="ARBA" id="ARBA00034923"/>
    </source>
</evidence>
<evidence type="ECO:0000256" key="1">
    <source>
        <dbReference type="ARBA" id="ARBA00022741"/>
    </source>
</evidence>
<accession>A0A932GQ12</accession>